<feature type="compositionally biased region" description="Polar residues" evidence="1">
    <location>
        <begin position="63"/>
        <end position="73"/>
    </location>
</feature>
<organism evidence="3 4">
    <name type="scientific">Kibdelosporangium banguiense</name>
    <dbReference type="NCBI Taxonomy" id="1365924"/>
    <lineage>
        <taxon>Bacteria</taxon>
        <taxon>Bacillati</taxon>
        <taxon>Actinomycetota</taxon>
        <taxon>Actinomycetes</taxon>
        <taxon>Pseudonocardiales</taxon>
        <taxon>Pseudonocardiaceae</taxon>
        <taxon>Kibdelosporangium</taxon>
    </lineage>
</organism>
<dbReference type="RefSeq" id="WP_209646245.1">
    <property type="nucleotide sequence ID" value="NZ_JAGINW010000001.1"/>
</dbReference>
<gene>
    <name evidence="3" type="ORF">JOF56_009842</name>
</gene>
<name>A0ABS4TYI4_9PSEU</name>
<reference evidence="3 4" key="1">
    <citation type="submission" date="2021-03" db="EMBL/GenBank/DDBJ databases">
        <title>Sequencing the genomes of 1000 actinobacteria strains.</title>
        <authorList>
            <person name="Klenk H.-P."/>
        </authorList>
    </citation>
    <scope>NUCLEOTIDE SEQUENCE [LARGE SCALE GENOMIC DNA]</scope>
    <source>
        <strain evidence="3 4">DSM 46670</strain>
    </source>
</reference>
<keyword evidence="2" id="KW-0812">Transmembrane</keyword>
<keyword evidence="4" id="KW-1185">Reference proteome</keyword>
<keyword evidence="2" id="KW-0472">Membrane</keyword>
<evidence type="ECO:0000313" key="3">
    <source>
        <dbReference type="EMBL" id="MBP2329457.1"/>
    </source>
</evidence>
<sequence length="98" mass="10281">MNTLLMSVQECARETDLPGLILIAFDLAAIAMIVFSVVPIAFAAGTLPAAHVARADRCDITSSRMTDVTSTPESGGAPLAGQGPCHKRSARLKTKENI</sequence>
<protein>
    <submittedName>
        <fullName evidence="3">Uncharacterized protein</fullName>
    </submittedName>
</protein>
<keyword evidence="2" id="KW-1133">Transmembrane helix</keyword>
<feature type="transmembrane region" description="Helical" evidence="2">
    <location>
        <begin position="20"/>
        <end position="44"/>
    </location>
</feature>
<proteinExistence type="predicted"/>
<dbReference type="EMBL" id="JAGINW010000001">
    <property type="protein sequence ID" value="MBP2329457.1"/>
    <property type="molecule type" value="Genomic_DNA"/>
</dbReference>
<accession>A0ABS4TYI4</accession>
<feature type="region of interest" description="Disordered" evidence="1">
    <location>
        <begin position="63"/>
        <end position="98"/>
    </location>
</feature>
<dbReference type="Proteomes" id="UP001519332">
    <property type="component" value="Unassembled WGS sequence"/>
</dbReference>
<evidence type="ECO:0000313" key="4">
    <source>
        <dbReference type="Proteomes" id="UP001519332"/>
    </source>
</evidence>
<evidence type="ECO:0000256" key="2">
    <source>
        <dbReference type="SAM" id="Phobius"/>
    </source>
</evidence>
<evidence type="ECO:0000256" key="1">
    <source>
        <dbReference type="SAM" id="MobiDB-lite"/>
    </source>
</evidence>
<comment type="caution">
    <text evidence="3">The sequence shown here is derived from an EMBL/GenBank/DDBJ whole genome shotgun (WGS) entry which is preliminary data.</text>
</comment>